<dbReference type="Pfam" id="PF05680">
    <property type="entry name" value="ATP-synt_E"/>
    <property type="match status" value="1"/>
</dbReference>
<proteinExistence type="inferred from homology"/>
<name>A0A511K8S9_RHOTO</name>
<dbReference type="GO" id="GO:0015078">
    <property type="term" value="F:proton transmembrane transporter activity"/>
    <property type="evidence" value="ECO:0007669"/>
    <property type="project" value="InterPro"/>
</dbReference>
<comment type="function">
    <text evidence="11">Subunit e, of the mitochondrial membrane ATP synthase complex (F(1)F(0) ATP synthase or Complex V) that produces ATP from ADP in the presence of a proton gradient across the membrane which is generated by electron transport complexes of the respiratory chain. ATP synthase complex consist of a soluble F(1) head domain - the catalytic core - and a membrane F(1) domain - the membrane proton channel. These two domains are linked by a central stalk rotating inside the F(1) region and a stationary peripheral stalk. During catalysis, ATP synthesis in the catalytic domain of F(1) is coupled via a rotary mechanism of the central stalk subunits to proton translocation. In vivo, can only synthesize ATP although its ATP hydrolase activity can be activated artificially in vitro. Part of the complex F(0) domain.</text>
</comment>
<keyword evidence="4 11" id="KW-0138">CF(0)</keyword>
<dbReference type="GO" id="GO:0005743">
    <property type="term" value="C:mitochondrial inner membrane"/>
    <property type="evidence" value="ECO:0007669"/>
    <property type="project" value="UniProtKB-SubCell"/>
</dbReference>
<evidence type="ECO:0000256" key="8">
    <source>
        <dbReference type="ARBA" id="ARBA00023128"/>
    </source>
</evidence>
<dbReference type="GO" id="GO:0015986">
    <property type="term" value="P:proton motive force-driven ATP synthesis"/>
    <property type="evidence" value="ECO:0007669"/>
    <property type="project" value="InterPro"/>
</dbReference>
<evidence type="ECO:0000256" key="4">
    <source>
        <dbReference type="ARBA" id="ARBA00022547"/>
    </source>
</evidence>
<dbReference type="GO" id="GO:0045259">
    <property type="term" value="C:proton-transporting ATP synthase complex"/>
    <property type="evidence" value="ECO:0007669"/>
    <property type="project" value="UniProtKB-UniRule"/>
</dbReference>
<comment type="subcellular location">
    <subcellularLocation>
        <location evidence="1 11">Mitochondrion inner membrane</location>
    </subcellularLocation>
</comment>
<dbReference type="AlphaFoldDB" id="A0A511K8S9"/>
<evidence type="ECO:0000256" key="10">
    <source>
        <dbReference type="ARBA" id="ARBA00023310"/>
    </source>
</evidence>
<reference evidence="12 13" key="1">
    <citation type="submission" date="2019-07" db="EMBL/GenBank/DDBJ databases">
        <title>Rhodotorula toruloides NBRC10032 genome sequencing.</title>
        <authorList>
            <person name="Shida Y."/>
            <person name="Takaku H."/>
            <person name="Ogasawara W."/>
            <person name="Mori K."/>
        </authorList>
    </citation>
    <scope>NUCLEOTIDE SEQUENCE [LARGE SCALE GENOMIC DNA]</scope>
    <source>
        <strain evidence="12 13">NBRC10032</strain>
    </source>
</reference>
<evidence type="ECO:0000256" key="7">
    <source>
        <dbReference type="ARBA" id="ARBA00023065"/>
    </source>
</evidence>
<protein>
    <recommendedName>
        <fullName evidence="11">ATP synthase F(0) complex subunit e, mitochondrial</fullName>
    </recommendedName>
</protein>
<evidence type="ECO:0000256" key="6">
    <source>
        <dbReference type="ARBA" id="ARBA00022792"/>
    </source>
</evidence>
<keyword evidence="3 11" id="KW-0813">Transport</keyword>
<evidence type="ECO:0000313" key="12">
    <source>
        <dbReference type="EMBL" id="GEM06747.1"/>
    </source>
</evidence>
<keyword evidence="5 11" id="KW-0375">Hydrogen ion transport</keyword>
<keyword evidence="7 11" id="KW-0406">Ion transport</keyword>
<accession>A0A511K8S9</accession>
<evidence type="ECO:0000256" key="3">
    <source>
        <dbReference type="ARBA" id="ARBA00022448"/>
    </source>
</evidence>
<keyword evidence="8 11" id="KW-0496">Mitochondrion</keyword>
<dbReference type="InterPro" id="IPR008386">
    <property type="entry name" value="ATP_synth_F0_esu_mt"/>
</dbReference>
<keyword evidence="10 11" id="KW-0066">ATP synthesis</keyword>
<gene>
    <name evidence="12" type="ORF">Rt10032_c02g0764</name>
</gene>
<comment type="similarity">
    <text evidence="2 11">Belongs to the ATPase e subunit family.</text>
</comment>
<evidence type="ECO:0000256" key="9">
    <source>
        <dbReference type="ARBA" id="ARBA00023136"/>
    </source>
</evidence>
<evidence type="ECO:0000256" key="11">
    <source>
        <dbReference type="RuleBase" id="RU367005"/>
    </source>
</evidence>
<evidence type="ECO:0000256" key="1">
    <source>
        <dbReference type="ARBA" id="ARBA00004273"/>
    </source>
</evidence>
<dbReference type="OrthoDB" id="2125027at2759"/>
<keyword evidence="9" id="KW-0472">Membrane</keyword>
<comment type="subunit">
    <text evidence="11">F-type ATPases have 2 components, CF(1) - the catalytic core - and CF(0) - the membrane proton channel. CF(1) and CF(0) have multiple subunits.</text>
</comment>
<sequence length="124" mass="13635">MVSPAVNVVRYTALASGIVYGIVHRKTLQERFDKTAAEKEVQQRAHWLEEAKKAWEAQKMQGKSGGESTKRLSAAFIAGGPASTNANMTSEPDLRFHRSSLSAVVTDPEAPNFDLEALLKSYEK</sequence>
<evidence type="ECO:0000256" key="5">
    <source>
        <dbReference type="ARBA" id="ARBA00022781"/>
    </source>
</evidence>
<dbReference type="EMBL" id="BJWK01000002">
    <property type="protein sequence ID" value="GEM06747.1"/>
    <property type="molecule type" value="Genomic_DNA"/>
</dbReference>
<evidence type="ECO:0000256" key="2">
    <source>
        <dbReference type="ARBA" id="ARBA00007333"/>
    </source>
</evidence>
<keyword evidence="6 11" id="KW-0999">Mitochondrion inner membrane</keyword>
<evidence type="ECO:0000313" key="13">
    <source>
        <dbReference type="Proteomes" id="UP000321518"/>
    </source>
</evidence>
<dbReference type="Proteomes" id="UP000321518">
    <property type="component" value="Unassembled WGS sequence"/>
</dbReference>
<organism evidence="12 13">
    <name type="scientific">Rhodotorula toruloides</name>
    <name type="common">Yeast</name>
    <name type="synonym">Rhodosporidium toruloides</name>
    <dbReference type="NCBI Taxonomy" id="5286"/>
    <lineage>
        <taxon>Eukaryota</taxon>
        <taxon>Fungi</taxon>
        <taxon>Dikarya</taxon>
        <taxon>Basidiomycota</taxon>
        <taxon>Pucciniomycotina</taxon>
        <taxon>Microbotryomycetes</taxon>
        <taxon>Sporidiobolales</taxon>
        <taxon>Sporidiobolaceae</taxon>
        <taxon>Rhodotorula</taxon>
    </lineage>
</organism>
<comment type="caution">
    <text evidence="12">The sequence shown here is derived from an EMBL/GenBank/DDBJ whole genome shotgun (WGS) entry which is preliminary data.</text>
</comment>